<keyword evidence="7" id="KW-0915">Sodium</keyword>
<evidence type="ECO:0000256" key="4">
    <source>
        <dbReference type="ARBA" id="ARBA00022461"/>
    </source>
</evidence>
<keyword evidence="5 13" id="KW-0812">Transmembrane</keyword>
<name>A0AA36DV04_CYLNA</name>
<keyword evidence="11 13" id="KW-0739">Sodium transport</keyword>
<evidence type="ECO:0000256" key="2">
    <source>
        <dbReference type="ARBA" id="ARBA00007193"/>
    </source>
</evidence>
<evidence type="ECO:0000256" key="6">
    <source>
        <dbReference type="ARBA" id="ARBA00022989"/>
    </source>
</evidence>
<evidence type="ECO:0000313" key="16">
    <source>
        <dbReference type="Proteomes" id="UP001176961"/>
    </source>
</evidence>
<keyword evidence="9 14" id="KW-0472">Membrane</keyword>
<evidence type="ECO:0000313" key="15">
    <source>
        <dbReference type="EMBL" id="CAJ0593477.1"/>
    </source>
</evidence>
<evidence type="ECO:0000256" key="1">
    <source>
        <dbReference type="ARBA" id="ARBA00004141"/>
    </source>
</evidence>
<evidence type="ECO:0000256" key="14">
    <source>
        <dbReference type="SAM" id="Phobius"/>
    </source>
</evidence>
<feature type="transmembrane region" description="Helical" evidence="14">
    <location>
        <begin position="421"/>
        <end position="443"/>
    </location>
</feature>
<evidence type="ECO:0000256" key="9">
    <source>
        <dbReference type="ARBA" id="ARBA00023136"/>
    </source>
</evidence>
<evidence type="ECO:0000256" key="13">
    <source>
        <dbReference type="RuleBase" id="RU000679"/>
    </source>
</evidence>
<dbReference type="GO" id="GO:0005272">
    <property type="term" value="F:sodium channel activity"/>
    <property type="evidence" value="ECO:0007669"/>
    <property type="project" value="UniProtKB-KW"/>
</dbReference>
<evidence type="ECO:0000256" key="3">
    <source>
        <dbReference type="ARBA" id="ARBA00022448"/>
    </source>
</evidence>
<feature type="transmembrane region" description="Helical" evidence="14">
    <location>
        <begin position="12"/>
        <end position="32"/>
    </location>
</feature>
<evidence type="ECO:0000256" key="7">
    <source>
        <dbReference type="ARBA" id="ARBA00023053"/>
    </source>
</evidence>
<keyword evidence="4 13" id="KW-0894">Sodium channel</keyword>
<evidence type="ECO:0000256" key="5">
    <source>
        <dbReference type="ARBA" id="ARBA00022692"/>
    </source>
</evidence>
<dbReference type="Proteomes" id="UP001176961">
    <property type="component" value="Unassembled WGS sequence"/>
</dbReference>
<evidence type="ECO:0000256" key="12">
    <source>
        <dbReference type="ARBA" id="ARBA00023303"/>
    </source>
</evidence>
<gene>
    <name evidence="15" type="ORF">CYNAS_LOCUS5460</name>
</gene>
<dbReference type="EMBL" id="CATQJL010000112">
    <property type="protein sequence ID" value="CAJ0593477.1"/>
    <property type="molecule type" value="Genomic_DNA"/>
</dbReference>
<dbReference type="Pfam" id="PF00858">
    <property type="entry name" value="ASC"/>
    <property type="match status" value="1"/>
</dbReference>
<keyword evidence="6 14" id="KW-1133">Transmembrane helix</keyword>
<comment type="similarity">
    <text evidence="2 13">Belongs to the amiloride-sensitive sodium channel (TC 1.A.6) family.</text>
</comment>
<reference evidence="15" key="1">
    <citation type="submission" date="2023-07" db="EMBL/GenBank/DDBJ databases">
        <authorList>
            <consortium name="CYATHOMIX"/>
        </authorList>
    </citation>
    <scope>NUCLEOTIDE SEQUENCE</scope>
    <source>
        <strain evidence="15">N/A</strain>
    </source>
</reference>
<keyword evidence="3 13" id="KW-0813">Transport</keyword>
<dbReference type="InterPro" id="IPR001873">
    <property type="entry name" value="ENaC"/>
</dbReference>
<protein>
    <submittedName>
        <fullName evidence="15">Uncharacterized protein</fullName>
    </submittedName>
</protein>
<sequence length="488" mass="55319">MSCKSICNTLLLLFLVISCAVLFILQSLYFIFRNAADTEKELIKRVDGTPLALPTLIICNRMPFSQDGVNSVSANLRQDQALRYLLEWTNPSMSEDADYMPMTQSYLVQGQTIAFQYLPQNTRNQSLNQMQYACQSVINSCSYQGANVQAYECCNNILYHVPTTHGLCWVYQDRARVQNVSSPIKQFSITFQMSRNSWYSQQITPTHPGVDVFLRENADDLVSIVNELENPIRLLDKKGVRLRMHKEKKADSRRGHCGESLGTAVSADQSAFENNQTNLLMCAIMVSIQYCNCHPLIAEMIPYDTQKFNDFSNRITSTQVCTLEQYESCTKKYVDITRPSAWIDSIPNTLLGAEDIRQCYRDNPYPCAVTSYPGTIDHYDLPAAYQSTQDYVSRLVLEYATMHVTEVLVTKDPTLYELLSYIGYNIATWFAIGHIIWSIYAMIRDAVCTSNKVNPSSPRRVFISTPVEVIPAENGKAEVTVEEEEGTS</sequence>
<keyword evidence="8 13" id="KW-0406">Ion transport</keyword>
<dbReference type="AlphaFoldDB" id="A0AA36DV04"/>
<comment type="subcellular location">
    <subcellularLocation>
        <location evidence="1">Membrane</location>
        <topology evidence="1">Multi-pass membrane protein</topology>
    </subcellularLocation>
</comment>
<accession>A0AA36DV04</accession>
<dbReference type="PROSITE" id="PS51257">
    <property type="entry name" value="PROKAR_LIPOPROTEIN"/>
    <property type="match status" value="1"/>
</dbReference>
<evidence type="ECO:0000256" key="11">
    <source>
        <dbReference type="ARBA" id="ARBA00023201"/>
    </source>
</evidence>
<comment type="caution">
    <text evidence="15">The sequence shown here is derived from an EMBL/GenBank/DDBJ whole genome shotgun (WGS) entry which is preliminary data.</text>
</comment>
<keyword evidence="16" id="KW-1185">Reference proteome</keyword>
<evidence type="ECO:0000256" key="10">
    <source>
        <dbReference type="ARBA" id="ARBA00023180"/>
    </source>
</evidence>
<organism evidence="15 16">
    <name type="scientific">Cylicocyclus nassatus</name>
    <name type="common">Nematode worm</name>
    <dbReference type="NCBI Taxonomy" id="53992"/>
    <lineage>
        <taxon>Eukaryota</taxon>
        <taxon>Metazoa</taxon>
        <taxon>Ecdysozoa</taxon>
        <taxon>Nematoda</taxon>
        <taxon>Chromadorea</taxon>
        <taxon>Rhabditida</taxon>
        <taxon>Rhabditina</taxon>
        <taxon>Rhabditomorpha</taxon>
        <taxon>Strongyloidea</taxon>
        <taxon>Strongylidae</taxon>
        <taxon>Cylicocyclus</taxon>
    </lineage>
</organism>
<dbReference type="GO" id="GO:0016020">
    <property type="term" value="C:membrane"/>
    <property type="evidence" value="ECO:0007669"/>
    <property type="project" value="UniProtKB-SubCell"/>
</dbReference>
<evidence type="ECO:0000256" key="8">
    <source>
        <dbReference type="ARBA" id="ARBA00023065"/>
    </source>
</evidence>
<proteinExistence type="inferred from homology"/>
<keyword evidence="10" id="KW-0325">Glycoprotein</keyword>
<keyword evidence="12 13" id="KW-0407">Ion channel</keyword>